<accession>A0ABD7HGC0</accession>
<evidence type="ECO:0000256" key="3">
    <source>
        <dbReference type="PROSITE-ProRule" id="PRU01248"/>
    </source>
</evidence>
<dbReference type="GO" id="GO:0006310">
    <property type="term" value="P:DNA recombination"/>
    <property type="evidence" value="ECO:0007669"/>
    <property type="project" value="UniProtKB-KW"/>
</dbReference>
<organism evidence="6 7">
    <name type="scientific">Mycobacteroides abscessus</name>
    <dbReference type="NCBI Taxonomy" id="36809"/>
    <lineage>
        <taxon>Bacteria</taxon>
        <taxon>Bacillati</taxon>
        <taxon>Actinomycetota</taxon>
        <taxon>Actinomycetes</taxon>
        <taxon>Mycobacteriales</taxon>
        <taxon>Mycobacteriaceae</taxon>
        <taxon>Mycobacteroides</taxon>
    </lineage>
</organism>
<keyword evidence="2" id="KW-0233">DNA recombination</keyword>
<dbReference type="PANTHER" id="PTHR30349:SF84">
    <property type="entry name" value="PHAGE-RELATED INTEGRASE"/>
    <property type="match status" value="1"/>
</dbReference>
<dbReference type="InterPro" id="IPR002104">
    <property type="entry name" value="Integrase_catalytic"/>
</dbReference>
<dbReference type="PROSITE" id="PS51900">
    <property type="entry name" value="CB"/>
    <property type="match status" value="1"/>
</dbReference>
<dbReference type="Gene3D" id="1.10.443.10">
    <property type="entry name" value="Intergrase catalytic core"/>
    <property type="match status" value="1"/>
</dbReference>
<evidence type="ECO:0000259" key="4">
    <source>
        <dbReference type="PROSITE" id="PS51898"/>
    </source>
</evidence>
<dbReference type="SUPFAM" id="SSF56349">
    <property type="entry name" value="DNA breaking-rejoining enzymes"/>
    <property type="match status" value="1"/>
</dbReference>
<dbReference type="InterPro" id="IPR010998">
    <property type="entry name" value="Integrase_recombinase_N"/>
</dbReference>
<dbReference type="AlphaFoldDB" id="A0ABD7HGC0"/>
<dbReference type="Proteomes" id="UP000284557">
    <property type="component" value="Unassembled WGS sequence"/>
</dbReference>
<evidence type="ECO:0000259" key="5">
    <source>
        <dbReference type="PROSITE" id="PS51900"/>
    </source>
</evidence>
<dbReference type="GO" id="GO:0003677">
    <property type="term" value="F:DNA binding"/>
    <property type="evidence" value="ECO:0007669"/>
    <property type="project" value="UniProtKB-UniRule"/>
</dbReference>
<dbReference type="PANTHER" id="PTHR30349">
    <property type="entry name" value="PHAGE INTEGRASE-RELATED"/>
    <property type="match status" value="1"/>
</dbReference>
<dbReference type="InterPro" id="IPR044068">
    <property type="entry name" value="CB"/>
</dbReference>
<gene>
    <name evidence="6" type="ORF">D2E76_27885</name>
</gene>
<evidence type="ECO:0000313" key="6">
    <source>
        <dbReference type="EMBL" id="RIT26810.1"/>
    </source>
</evidence>
<reference evidence="6 7" key="1">
    <citation type="submission" date="2018-08" db="EMBL/GenBank/DDBJ databases">
        <title>Linezolid Resistance in Mycobacterium abscessus: MIC Distribution and Comprehensive Investigation of Resistance Mechanisms.</title>
        <authorList>
            <person name="Ye M."/>
            <person name="Xu L."/>
            <person name="Zou Y."/>
            <person name="Li B."/>
            <person name="Guo Q."/>
            <person name="Zhang Y."/>
            <person name="Zhan M."/>
            <person name="Xu B."/>
            <person name="Yu F."/>
            <person name="Zhang Z."/>
            <person name="Chu H."/>
        </authorList>
    </citation>
    <scope>NUCLEOTIDE SEQUENCE [LARGE SCALE GENOMIC DNA]</scope>
    <source>
        <strain evidence="6 7">G143</strain>
    </source>
</reference>
<feature type="domain" description="Tyr recombinase" evidence="4">
    <location>
        <begin position="143"/>
        <end position="339"/>
    </location>
</feature>
<name>A0ABD7HGC0_9MYCO</name>
<proteinExistence type="predicted"/>
<dbReference type="EMBL" id="QXBN01000060">
    <property type="protein sequence ID" value="RIT26810.1"/>
    <property type="molecule type" value="Genomic_DNA"/>
</dbReference>
<evidence type="ECO:0000256" key="1">
    <source>
        <dbReference type="ARBA" id="ARBA00023125"/>
    </source>
</evidence>
<dbReference type="PROSITE" id="PS51898">
    <property type="entry name" value="TYR_RECOMBINASE"/>
    <property type="match status" value="1"/>
</dbReference>
<evidence type="ECO:0000313" key="7">
    <source>
        <dbReference type="Proteomes" id="UP000284557"/>
    </source>
</evidence>
<dbReference type="InterPro" id="IPR013762">
    <property type="entry name" value="Integrase-like_cat_sf"/>
</dbReference>
<dbReference type="InterPro" id="IPR011010">
    <property type="entry name" value="DNA_brk_join_enz"/>
</dbReference>
<sequence length="347" mass="37673">MERRGPQGDQHGKLAEDALIESLKTRAAPGLSGEISLDTRVSDLVDRHIESLAGDGKAPATLTTYRSAARKLRKFSEALRVGEATPGRMNAVLRSMREAHGANMARHGRTLLRGALQIAVLDDVLGANPVAQVSRIESERKPKGARALESTELRDLIGKLRVSEACRAADLVDAVTILAATGMRRSELLALRWVDFDEDAGTLNITGKVARIEGQGLKRLDTTKTDSSERVVPLPGFAVTALSERRGMAFVGQRPMIFPSTAGTWRDPDNFNKQWRNVREGLGVPDVTSHSFRKTVATLIDDAGLSARIGADQLGHAKVSMTQDRYMRRGKTHAEVAALLGRAISDE</sequence>
<feature type="domain" description="Core-binding (CB)" evidence="5">
    <location>
        <begin position="39"/>
        <end position="120"/>
    </location>
</feature>
<evidence type="ECO:0000256" key="2">
    <source>
        <dbReference type="ARBA" id="ARBA00023172"/>
    </source>
</evidence>
<dbReference type="Gene3D" id="1.10.150.130">
    <property type="match status" value="1"/>
</dbReference>
<comment type="caution">
    <text evidence="6">The sequence shown here is derived from an EMBL/GenBank/DDBJ whole genome shotgun (WGS) entry which is preliminary data.</text>
</comment>
<dbReference type="CDD" id="cd01189">
    <property type="entry name" value="INT_ICEBs1_C_like"/>
    <property type="match status" value="1"/>
</dbReference>
<dbReference type="InterPro" id="IPR050090">
    <property type="entry name" value="Tyrosine_recombinase_XerCD"/>
</dbReference>
<keyword evidence="1 3" id="KW-0238">DNA-binding</keyword>
<dbReference type="Pfam" id="PF00589">
    <property type="entry name" value="Phage_integrase"/>
    <property type="match status" value="1"/>
</dbReference>
<protein>
    <submittedName>
        <fullName evidence="6">Site-specific integrase</fullName>
    </submittedName>
</protein>